<dbReference type="SUPFAM" id="SSF88659">
    <property type="entry name" value="Sigma3 and sigma4 domains of RNA polymerase sigma factors"/>
    <property type="match status" value="1"/>
</dbReference>
<keyword evidence="7" id="KW-1185">Reference proteome</keyword>
<evidence type="ECO:0000256" key="3">
    <source>
        <dbReference type="ARBA" id="ARBA00023082"/>
    </source>
</evidence>
<dbReference type="SUPFAM" id="SSF88946">
    <property type="entry name" value="Sigma2 domain of RNA polymerase sigma factors"/>
    <property type="match status" value="1"/>
</dbReference>
<dbReference type="AlphaFoldDB" id="A0A7J5TYJ2"/>
<dbReference type="Pfam" id="PF04542">
    <property type="entry name" value="Sigma70_r2"/>
    <property type="match status" value="1"/>
</dbReference>
<dbReference type="EMBL" id="WELI01000005">
    <property type="protein sequence ID" value="KAB7730219.1"/>
    <property type="molecule type" value="Genomic_DNA"/>
</dbReference>
<dbReference type="NCBIfam" id="TIGR02937">
    <property type="entry name" value="sigma70-ECF"/>
    <property type="match status" value="1"/>
</dbReference>
<dbReference type="GO" id="GO:0006352">
    <property type="term" value="P:DNA-templated transcription initiation"/>
    <property type="evidence" value="ECO:0007669"/>
    <property type="project" value="InterPro"/>
</dbReference>
<comment type="caution">
    <text evidence="6">The sequence shown here is derived from an EMBL/GenBank/DDBJ whole genome shotgun (WGS) entry which is preliminary data.</text>
</comment>
<dbReference type="InterPro" id="IPR036388">
    <property type="entry name" value="WH-like_DNA-bd_sf"/>
</dbReference>
<dbReference type="RefSeq" id="WP_152124818.1">
    <property type="nucleotide sequence ID" value="NZ_WELI01000005.1"/>
</dbReference>
<evidence type="ECO:0000313" key="6">
    <source>
        <dbReference type="EMBL" id="KAB7730219.1"/>
    </source>
</evidence>
<dbReference type="InterPro" id="IPR007627">
    <property type="entry name" value="RNA_pol_sigma70_r2"/>
</dbReference>
<proteinExistence type="inferred from homology"/>
<protein>
    <submittedName>
        <fullName evidence="6">Sigma-70 family RNA polymerase sigma factor</fullName>
    </submittedName>
</protein>
<dbReference type="InterPro" id="IPR013325">
    <property type="entry name" value="RNA_pol_sigma_r2"/>
</dbReference>
<keyword evidence="2" id="KW-0805">Transcription regulation</keyword>
<dbReference type="InterPro" id="IPR039425">
    <property type="entry name" value="RNA_pol_sigma-70-like"/>
</dbReference>
<dbReference type="GO" id="GO:0016987">
    <property type="term" value="F:sigma factor activity"/>
    <property type="evidence" value="ECO:0007669"/>
    <property type="project" value="UniProtKB-KW"/>
</dbReference>
<organism evidence="6 7">
    <name type="scientific">Rudanella paleaurantiibacter</name>
    <dbReference type="NCBI Taxonomy" id="2614655"/>
    <lineage>
        <taxon>Bacteria</taxon>
        <taxon>Pseudomonadati</taxon>
        <taxon>Bacteroidota</taxon>
        <taxon>Cytophagia</taxon>
        <taxon>Cytophagales</taxon>
        <taxon>Cytophagaceae</taxon>
        <taxon>Rudanella</taxon>
    </lineage>
</organism>
<reference evidence="6 7" key="1">
    <citation type="submission" date="2019-10" db="EMBL/GenBank/DDBJ databases">
        <title>Rudanella paleaurantiibacter sp. nov., isolated from sludge.</title>
        <authorList>
            <person name="Xu S.Q."/>
        </authorList>
    </citation>
    <scope>NUCLEOTIDE SEQUENCE [LARGE SCALE GENOMIC DNA]</scope>
    <source>
        <strain evidence="6 7">HX-22-17</strain>
    </source>
</reference>
<dbReference type="InterPro" id="IPR013324">
    <property type="entry name" value="RNA_pol_sigma_r3/r4-like"/>
</dbReference>
<evidence type="ECO:0000256" key="4">
    <source>
        <dbReference type="ARBA" id="ARBA00023163"/>
    </source>
</evidence>
<keyword evidence="3" id="KW-0731">Sigma factor</keyword>
<dbReference type="Proteomes" id="UP000488299">
    <property type="component" value="Unassembled WGS sequence"/>
</dbReference>
<gene>
    <name evidence="6" type="ORF">F5984_13685</name>
</gene>
<dbReference type="InterPro" id="IPR014284">
    <property type="entry name" value="RNA_pol_sigma-70_dom"/>
</dbReference>
<keyword evidence="4" id="KW-0804">Transcription</keyword>
<accession>A0A7J5TYJ2</accession>
<dbReference type="Gene3D" id="1.10.1740.10">
    <property type="match status" value="1"/>
</dbReference>
<sequence length="207" mass="23936">MSGTKRTLNSLSDTDLLAGIKTGDGIERAMRFIYQSHYRMLESYVCNNSGDPDDAADLIQEVMVTFIELVQKDKFRGETTVKSFLYTLTRNLWISELRKRGNDAKRNEEFETSRDTLEADAAQYVMYKEAQKTIVALFDKLGAVCKQILTLFYYEDLSMKEILERTEYDNEQVVRNRKYKCLKELTDLVNSSPATFDNIKAALQRTK</sequence>
<feature type="domain" description="RNA polymerase sigma-70 region 2" evidence="5">
    <location>
        <begin position="33"/>
        <end position="101"/>
    </location>
</feature>
<name>A0A7J5TYJ2_9BACT</name>
<comment type="similarity">
    <text evidence="1">Belongs to the sigma-70 factor family. ECF subfamily.</text>
</comment>
<evidence type="ECO:0000313" key="7">
    <source>
        <dbReference type="Proteomes" id="UP000488299"/>
    </source>
</evidence>
<evidence type="ECO:0000256" key="1">
    <source>
        <dbReference type="ARBA" id="ARBA00010641"/>
    </source>
</evidence>
<dbReference type="Gene3D" id="1.10.10.10">
    <property type="entry name" value="Winged helix-like DNA-binding domain superfamily/Winged helix DNA-binding domain"/>
    <property type="match status" value="1"/>
</dbReference>
<evidence type="ECO:0000256" key="2">
    <source>
        <dbReference type="ARBA" id="ARBA00023015"/>
    </source>
</evidence>
<dbReference type="PANTHER" id="PTHR43133">
    <property type="entry name" value="RNA POLYMERASE ECF-TYPE SIGMA FACTO"/>
    <property type="match status" value="1"/>
</dbReference>
<evidence type="ECO:0000259" key="5">
    <source>
        <dbReference type="Pfam" id="PF04542"/>
    </source>
</evidence>
<dbReference type="PANTHER" id="PTHR43133:SF46">
    <property type="entry name" value="RNA POLYMERASE SIGMA-70 FACTOR ECF SUBFAMILY"/>
    <property type="match status" value="1"/>
</dbReference>